<evidence type="ECO:0000259" key="3">
    <source>
        <dbReference type="Pfam" id="PF21049"/>
    </source>
</evidence>
<dbReference type="PANTHER" id="PTHR14716:SF0">
    <property type="entry name" value="CILIA- AND FLAGELLA-ASSOCIATED PROTEIN 69"/>
    <property type="match status" value="1"/>
</dbReference>
<feature type="chain" id="PRO_5008269107" evidence="2">
    <location>
        <begin position="17"/>
        <end position="1095"/>
    </location>
</feature>
<feature type="signal peptide" evidence="2">
    <location>
        <begin position="1"/>
        <end position="16"/>
    </location>
</feature>
<dbReference type="InterPro" id="IPR048732">
    <property type="entry name" value="CFA69"/>
</dbReference>
<dbReference type="GO" id="GO:0097225">
    <property type="term" value="C:sperm midpiece"/>
    <property type="evidence" value="ECO:0007669"/>
    <property type="project" value="TreeGrafter"/>
</dbReference>
<keyword evidence="5" id="KW-1185">Reference proteome</keyword>
<keyword evidence="1" id="KW-0812">Transmembrane</keyword>
<evidence type="ECO:0000256" key="1">
    <source>
        <dbReference type="SAM" id="Phobius"/>
    </source>
</evidence>
<keyword evidence="2" id="KW-0732">Signal</keyword>
<evidence type="ECO:0000313" key="5">
    <source>
        <dbReference type="Proteomes" id="UP000078540"/>
    </source>
</evidence>
<protein>
    <submittedName>
        <fullName evidence="4">Uncharacterized protein C7orf63</fullName>
    </submittedName>
</protein>
<dbReference type="GO" id="GO:0097730">
    <property type="term" value="C:non-motile cilium"/>
    <property type="evidence" value="ECO:0007669"/>
    <property type="project" value="TreeGrafter"/>
</dbReference>
<dbReference type="SUPFAM" id="SSF48371">
    <property type="entry name" value="ARM repeat"/>
    <property type="match status" value="1"/>
</dbReference>
<evidence type="ECO:0000313" key="4">
    <source>
        <dbReference type="EMBL" id="KYM75491.1"/>
    </source>
</evidence>
<dbReference type="AlphaFoldDB" id="A0A195ATH5"/>
<feature type="domain" description="Cilia- and flagella-associated protein 69 ARM repeats" evidence="3">
    <location>
        <begin position="182"/>
        <end position="916"/>
    </location>
</feature>
<dbReference type="EMBL" id="KQ976745">
    <property type="protein sequence ID" value="KYM75491.1"/>
    <property type="molecule type" value="Genomic_DNA"/>
</dbReference>
<dbReference type="InterPro" id="IPR016024">
    <property type="entry name" value="ARM-type_fold"/>
</dbReference>
<dbReference type="InterPro" id="IPR048733">
    <property type="entry name" value="CFA69_ARM_dom"/>
</dbReference>
<keyword evidence="1" id="KW-1133">Transmembrane helix</keyword>
<reference evidence="4 5" key="1">
    <citation type="submission" date="2015-09" db="EMBL/GenBank/DDBJ databases">
        <title>Atta colombica WGS genome.</title>
        <authorList>
            <person name="Nygaard S."/>
            <person name="Hu H."/>
            <person name="Boomsma J."/>
            <person name="Zhang G."/>
        </authorList>
    </citation>
    <scope>NUCLEOTIDE SEQUENCE [LARGE SCALE GENOMIC DNA]</scope>
    <source>
        <strain evidence="4">Treedump-2</strain>
        <tissue evidence="4">Whole body</tissue>
    </source>
</reference>
<dbReference type="PANTHER" id="PTHR14716">
    <property type="entry name" value="CILIA- AND FLAGELLA-ASSOCIATED PROTEIN 69"/>
    <property type="match status" value="1"/>
</dbReference>
<sequence length="1095" mass="126962">MVLHLSLSRFLTFVQHSLHIADNSEDEHDTNITNQDASGTQGSIHLTTLIDTIAEEIFQLWLPVAKLTRQHSTYCRRKRRANDSVEKRRLSQNRFGVEKSRKVLQRNGSYRCAATCNAAKIPGKGSTEERLILCGTSRMERKRQDRRFAAKKSVCPKYLNCNCPPLYLNAKKCRQIDVDYTVEKLRQLVSDPVTNDHVERISRLLFDYLHEIGDDGYPVKHLPIIMKILEFLAWKSRETNDYREHLDRMLQLCNQPPLLKQASESLTSSVIIEHYFTFLGCLLTILPNEEDVQRIYETLDCLLIRQTKPINIAAVKLDFRRRAMENSRLPIIINELLEAAMPKIYPKILELAYMVASISNQCCHRMLQAGILNTLLTRMDLPYSTKLCCTAPPNIPLEGEEYPWEIMLLIMKLLWSLMSSVLSLKTLPEHLKDLPSPKKCAMWGLRYSFKRQILRGQYCAVNLRIRNDIAALILAGIVALPSWDLVRSGIAEDIINLLSAIESGTTKIWTEDVKFSDSDEDFFFKQILLMIIVYLADIDIYVFIMDKAMIMPVILRIIKVCMNNKKDKGSSPSLILLERAMYILSLLAPRIEKEFVKCKGTLTLLMMLKQILNMEFNEYLVMIFIRSICSIILQGNVLLLKNFQKHGMIPLLIKLFSNIMSLDKLTMRRQRILTLLLISLKELIEKQMSVQQMCERRSVELILEIFAKCLHQRNEDFQVDQRLLLITGAYVWKCIVRYPEDLQIFLNGGGLYSMLDIIEIASYPVKCLYLGALTDMCDSTFCGPCLCTWRGADKKTGLISLFMSIWREEEDRIGIKRRADGSTADPEFLQMGTKQWRDTYCFQLTEDVCPTIIDMIGSVRSKIFSILKIIERDSDKYEIAQKHYKILLEELPIKDQITLCCADMYLRLKLGQMWTELSKYLEQVHLIPVSTDAQLICHMVQFHHSWKITIKDRQRKLVEMAKNADEILEKDEFAKIRDSKLAPTLEALDDIERIRRTTDRSYMLRKKARQRQQVRATLSFPRDADIKQCHRTFLDKTNVTAIFGQHHLVDLHVPYLKDFQNDFTEISPISPILPFDSSRKVLKSFAPNYHEFLVL</sequence>
<gene>
    <name evidence="4" type="ORF">ALC53_14187</name>
</gene>
<feature type="transmembrane region" description="Helical" evidence="1">
    <location>
        <begin position="522"/>
        <end position="544"/>
    </location>
</feature>
<evidence type="ECO:0000256" key="2">
    <source>
        <dbReference type="SAM" id="SignalP"/>
    </source>
</evidence>
<feature type="transmembrane region" description="Helical" evidence="1">
    <location>
        <begin position="619"/>
        <end position="640"/>
    </location>
</feature>
<dbReference type="GO" id="GO:1902093">
    <property type="term" value="P:positive regulation of flagellated sperm motility"/>
    <property type="evidence" value="ECO:0007669"/>
    <property type="project" value="TreeGrafter"/>
</dbReference>
<accession>A0A195ATH5</accession>
<dbReference type="Proteomes" id="UP000078540">
    <property type="component" value="Unassembled WGS sequence"/>
</dbReference>
<name>A0A195ATH5_9HYME</name>
<dbReference type="Pfam" id="PF21049">
    <property type="entry name" value="CFA69_ARM_rpt"/>
    <property type="match status" value="1"/>
</dbReference>
<organism evidence="4 5">
    <name type="scientific">Atta colombica</name>
    <dbReference type="NCBI Taxonomy" id="520822"/>
    <lineage>
        <taxon>Eukaryota</taxon>
        <taxon>Metazoa</taxon>
        <taxon>Ecdysozoa</taxon>
        <taxon>Arthropoda</taxon>
        <taxon>Hexapoda</taxon>
        <taxon>Insecta</taxon>
        <taxon>Pterygota</taxon>
        <taxon>Neoptera</taxon>
        <taxon>Endopterygota</taxon>
        <taxon>Hymenoptera</taxon>
        <taxon>Apocrita</taxon>
        <taxon>Aculeata</taxon>
        <taxon>Formicoidea</taxon>
        <taxon>Formicidae</taxon>
        <taxon>Myrmicinae</taxon>
        <taxon>Atta</taxon>
    </lineage>
</organism>
<keyword evidence="1" id="KW-0472">Membrane</keyword>
<proteinExistence type="predicted"/>